<dbReference type="InterPro" id="IPR018163">
    <property type="entry name" value="Thr/Ala-tRNA-synth_IIc_edit"/>
</dbReference>
<dbReference type="STRING" id="1122142.SAMN02910414_01105"/>
<dbReference type="Gene3D" id="3.40.50.300">
    <property type="entry name" value="P-loop containing nucleotide triphosphate hydrolases"/>
    <property type="match status" value="1"/>
</dbReference>
<dbReference type="eggNOG" id="COG0572">
    <property type="taxonomic scope" value="Bacteria"/>
</dbReference>
<dbReference type="GO" id="GO:0005524">
    <property type="term" value="F:ATP binding"/>
    <property type="evidence" value="ECO:0007669"/>
    <property type="project" value="InterPro"/>
</dbReference>
<dbReference type="SMART" id="SM00382">
    <property type="entry name" value="AAA"/>
    <property type="match status" value="1"/>
</dbReference>
<reference evidence="2 3" key="1">
    <citation type="submission" date="2016-10" db="EMBL/GenBank/DDBJ databases">
        <authorList>
            <person name="de Groot N.N."/>
        </authorList>
    </citation>
    <scope>NUCLEOTIDE SEQUENCE [LARGE SCALE GENOMIC DNA]</scope>
    <source>
        <strain evidence="2 3">DSM 14045</strain>
    </source>
</reference>
<name>A0A1H3I9L5_9FIRM</name>
<dbReference type="Proteomes" id="UP000183918">
    <property type="component" value="Unassembled WGS sequence"/>
</dbReference>
<evidence type="ECO:0000313" key="3">
    <source>
        <dbReference type="Proteomes" id="UP000183918"/>
    </source>
</evidence>
<accession>A0A1H3I9L5</accession>
<dbReference type="InterPro" id="IPR006083">
    <property type="entry name" value="PRK/URK"/>
</dbReference>
<sequence>MQEINVVVMLSNGEEESITVNENTTLLELAQRFQDKYSRPIMLAICNGRLRELAKEIKGDSRISFLTMDDKDGRRTYERGVVFLMQKAIDNIWGIKNNKVRVCYSLGQGLYCVFTREEPSKENLGKLKTEMKKVCKQGLPIKKESLKSIEAEELFKKFNMTDKERLLHYRRSSRVNIYDLGGIKDYSYGYMVPNTSFLKYFDLIPYKEGFILQMPGRHSTEIEKFEPYDKLFSVMKASKQWSNMLGFGTIGALNDEISNGHGEDIILVQEALMEERIGKIASEISKDRRKKFIMIAGPSSSGKTSFSHRLSIQLSAKGIIPHPIGLDDYYVDREKTPKDENGNYDFECLEALDIVKFNEDMTALLNGEEVMMPTFNFKTGKREYRGNTLKLAENDVLVIEGIHGLDDRLSHTLPIESKFKIYISALTHLAIDELNPLPTTDGRLIRRIVRDARTRNTSARETIAMWKSVRRGEEKYIFPFQENADIMFNSALVYEIAVLKVYAEPLLFGIPRDCPEYFEAKRLLKLLDYVVPLPADSVNKNSLLREFIGGSCFNV</sequence>
<keyword evidence="2" id="KW-0418">Kinase</keyword>
<dbReference type="EMBL" id="FNPG01000011">
    <property type="protein sequence ID" value="SDY24370.1"/>
    <property type="molecule type" value="Genomic_DNA"/>
</dbReference>
<evidence type="ECO:0000259" key="1">
    <source>
        <dbReference type="SMART" id="SM00382"/>
    </source>
</evidence>
<dbReference type="InterPro" id="IPR003593">
    <property type="entry name" value="AAA+_ATPase"/>
</dbReference>
<dbReference type="Pfam" id="PF00485">
    <property type="entry name" value="PRK"/>
    <property type="match status" value="1"/>
</dbReference>
<protein>
    <submittedName>
        <fullName evidence="2">Uridine kinase</fullName>
    </submittedName>
</protein>
<organism evidence="2 3">
    <name type="scientific">Lachnobacterium bovis DSM 14045</name>
    <dbReference type="NCBI Taxonomy" id="1122142"/>
    <lineage>
        <taxon>Bacteria</taxon>
        <taxon>Bacillati</taxon>
        <taxon>Bacillota</taxon>
        <taxon>Clostridia</taxon>
        <taxon>Lachnospirales</taxon>
        <taxon>Lachnospiraceae</taxon>
        <taxon>Lachnobacterium</taxon>
    </lineage>
</organism>
<dbReference type="OrthoDB" id="9764644at2"/>
<dbReference type="CDD" id="cd02028">
    <property type="entry name" value="UMPK_like"/>
    <property type="match status" value="1"/>
</dbReference>
<proteinExistence type="predicted"/>
<dbReference type="AlphaFoldDB" id="A0A1H3I9L5"/>
<keyword evidence="2" id="KW-0808">Transferase</keyword>
<dbReference type="InterPro" id="IPR027417">
    <property type="entry name" value="P-loop_NTPase"/>
</dbReference>
<keyword evidence="3" id="KW-1185">Reference proteome</keyword>
<gene>
    <name evidence="2" type="ORF">SAMN02910414_01105</name>
</gene>
<dbReference type="PANTHER" id="PTHR10285">
    <property type="entry name" value="URIDINE KINASE"/>
    <property type="match status" value="1"/>
</dbReference>
<dbReference type="GO" id="GO:0016301">
    <property type="term" value="F:kinase activity"/>
    <property type="evidence" value="ECO:0007669"/>
    <property type="project" value="UniProtKB-KW"/>
</dbReference>
<dbReference type="RefSeq" id="WP_074716889.1">
    <property type="nucleotide sequence ID" value="NZ_FNPG01000011.1"/>
</dbReference>
<evidence type="ECO:0000313" key="2">
    <source>
        <dbReference type="EMBL" id="SDY24370.1"/>
    </source>
</evidence>
<dbReference type="SUPFAM" id="SSF55186">
    <property type="entry name" value="ThrRS/AlaRS common domain"/>
    <property type="match status" value="1"/>
</dbReference>
<feature type="domain" description="AAA+ ATPase" evidence="1">
    <location>
        <begin position="289"/>
        <end position="450"/>
    </location>
</feature>
<dbReference type="Gene3D" id="3.30.980.10">
    <property type="entry name" value="Threonyl-trna Synthetase, Chain A, domain 2"/>
    <property type="match status" value="1"/>
</dbReference>
<dbReference type="SUPFAM" id="SSF52540">
    <property type="entry name" value="P-loop containing nucleoside triphosphate hydrolases"/>
    <property type="match status" value="1"/>
</dbReference>